<evidence type="ECO:0000256" key="8">
    <source>
        <dbReference type="ARBA" id="ARBA00022848"/>
    </source>
</evidence>
<evidence type="ECO:0000256" key="2">
    <source>
        <dbReference type="ARBA" id="ARBA00004174"/>
    </source>
</evidence>
<keyword evidence="6 13" id="KW-0479">Metal-binding</keyword>
<evidence type="ECO:0000256" key="7">
    <source>
        <dbReference type="ARBA" id="ARBA00022824"/>
    </source>
</evidence>
<feature type="binding site" description="axial binding residue" evidence="13">
    <location>
        <position position="423"/>
    </location>
    <ligand>
        <name>heme</name>
        <dbReference type="ChEBI" id="CHEBI:30413"/>
    </ligand>
    <ligandPart>
        <name>Fe</name>
        <dbReference type="ChEBI" id="CHEBI:18248"/>
    </ligandPart>
</feature>
<keyword evidence="9" id="KW-0560">Oxidoreductase</keyword>
<dbReference type="GO" id="GO:0020037">
    <property type="term" value="F:heme binding"/>
    <property type="evidence" value="ECO:0007669"/>
    <property type="project" value="InterPro"/>
</dbReference>
<evidence type="ECO:0000256" key="1">
    <source>
        <dbReference type="ARBA" id="ARBA00001971"/>
    </source>
</evidence>
<reference evidence="14" key="2">
    <citation type="journal article" date="2023" name="Science">
        <title>Genomic signatures of disease resistance in endangered staghorn corals.</title>
        <authorList>
            <person name="Vollmer S.V."/>
            <person name="Selwyn J.D."/>
            <person name="Despard B.A."/>
            <person name="Roesel C.L."/>
        </authorList>
    </citation>
    <scope>NUCLEOTIDE SEQUENCE</scope>
    <source>
        <strain evidence="14">K2</strain>
    </source>
</reference>
<dbReference type="PANTHER" id="PTHR24289:SF1">
    <property type="entry name" value="STEROID 17-ALPHA-HYDROXYLASE_17,20 LYASE"/>
    <property type="match status" value="1"/>
</dbReference>
<keyword evidence="11" id="KW-0503">Monooxygenase</keyword>
<gene>
    <name evidence="14" type="ORF">P5673_030728</name>
</gene>
<dbReference type="Proteomes" id="UP001249851">
    <property type="component" value="Unassembled WGS sequence"/>
</dbReference>
<dbReference type="GO" id="GO:0005506">
    <property type="term" value="F:iron ion binding"/>
    <property type="evidence" value="ECO:0007669"/>
    <property type="project" value="InterPro"/>
</dbReference>
<evidence type="ECO:0000256" key="10">
    <source>
        <dbReference type="ARBA" id="ARBA00023004"/>
    </source>
</evidence>
<evidence type="ECO:0000256" key="6">
    <source>
        <dbReference type="ARBA" id="ARBA00022723"/>
    </source>
</evidence>
<evidence type="ECO:0000256" key="13">
    <source>
        <dbReference type="PIRSR" id="PIRSR602401-1"/>
    </source>
</evidence>
<keyword evidence="5 13" id="KW-0349">Heme</keyword>
<dbReference type="GO" id="GO:0004508">
    <property type="term" value="F:steroid 17-alpha-monooxygenase activity"/>
    <property type="evidence" value="ECO:0007669"/>
    <property type="project" value="TreeGrafter"/>
</dbReference>
<dbReference type="AlphaFoldDB" id="A0AAD9PTR2"/>
<dbReference type="Pfam" id="PF00067">
    <property type="entry name" value="p450"/>
    <property type="match status" value="1"/>
</dbReference>
<evidence type="ECO:0000256" key="5">
    <source>
        <dbReference type="ARBA" id="ARBA00022617"/>
    </source>
</evidence>
<evidence type="ECO:0000313" key="14">
    <source>
        <dbReference type="EMBL" id="KAK2548910.1"/>
    </source>
</evidence>
<comment type="caution">
    <text evidence="14">The sequence shown here is derived from an EMBL/GenBank/DDBJ whole genome shotgun (WGS) entry which is preliminary data.</text>
</comment>
<dbReference type="PANTHER" id="PTHR24289">
    <property type="entry name" value="STEROID 17-ALPHA-HYDROXYLASE/17,20 LYASE"/>
    <property type="match status" value="1"/>
</dbReference>
<evidence type="ECO:0000256" key="4">
    <source>
        <dbReference type="ARBA" id="ARBA00010617"/>
    </source>
</evidence>
<dbReference type="PRINTS" id="PR00385">
    <property type="entry name" value="P450"/>
</dbReference>
<dbReference type="EMBL" id="JARQWQ010000135">
    <property type="protein sequence ID" value="KAK2548910.1"/>
    <property type="molecule type" value="Genomic_DNA"/>
</dbReference>
<comment type="similarity">
    <text evidence="4">Belongs to the cytochrome P450 family.</text>
</comment>
<evidence type="ECO:0000256" key="3">
    <source>
        <dbReference type="ARBA" id="ARBA00004406"/>
    </source>
</evidence>
<keyword evidence="15" id="KW-1185">Reference proteome</keyword>
<evidence type="ECO:0000256" key="12">
    <source>
        <dbReference type="ARBA" id="ARBA00023136"/>
    </source>
</evidence>
<dbReference type="PRINTS" id="PR00463">
    <property type="entry name" value="EP450I"/>
</dbReference>
<name>A0AAD9PTR2_ACRCE</name>
<evidence type="ECO:0000256" key="9">
    <source>
        <dbReference type="ARBA" id="ARBA00023002"/>
    </source>
</evidence>
<keyword evidence="7" id="KW-0256">Endoplasmic reticulum</keyword>
<accession>A0AAD9PTR2</accession>
<dbReference type="FunFam" id="1.10.630.10:FF:000238">
    <property type="entry name" value="Cytochrome P450 2A6"/>
    <property type="match status" value="1"/>
</dbReference>
<keyword evidence="12" id="KW-0472">Membrane</keyword>
<comment type="subcellular location">
    <subcellularLocation>
        <location evidence="3">Endoplasmic reticulum membrane</location>
        <topology evidence="3">Peripheral membrane protein</topology>
    </subcellularLocation>
    <subcellularLocation>
        <location evidence="2">Microsome membrane</location>
        <topology evidence="2">Peripheral membrane protein</topology>
    </subcellularLocation>
</comment>
<protein>
    <submittedName>
        <fullName evidence="14">Steroid 17-alpha-hydroxylase/17</fullName>
    </submittedName>
</protein>
<dbReference type="InterPro" id="IPR001128">
    <property type="entry name" value="Cyt_P450"/>
</dbReference>
<dbReference type="Gene3D" id="1.10.630.10">
    <property type="entry name" value="Cytochrome P450"/>
    <property type="match status" value="1"/>
</dbReference>
<evidence type="ECO:0000313" key="15">
    <source>
        <dbReference type="Proteomes" id="UP001249851"/>
    </source>
</evidence>
<keyword evidence="8" id="KW-0492">Microsome</keyword>
<comment type="cofactor">
    <cofactor evidence="1 13">
        <name>heme</name>
        <dbReference type="ChEBI" id="CHEBI:30413"/>
    </cofactor>
</comment>
<reference evidence="14" key="1">
    <citation type="journal article" date="2023" name="G3 (Bethesda)">
        <title>Whole genome assembly and annotation of the endangered Caribbean coral Acropora cervicornis.</title>
        <authorList>
            <person name="Selwyn J.D."/>
            <person name="Vollmer S.V."/>
        </authorList>
    </citation>
    <scope>NUCLEOTIDE SEQUENCE</scope>
    <source>
        <strain evidence="14">K2</strain>
    </source>
</reference>
<evidence type="ECO:0000256" key="11">
    <source>
        <dbReference type="ARBA" id="ARBA00023033"/>
    </source>
</evidence>
<dbReference type="GO" id="GO:0042446">
    <property type="term" value="P:hormone biosynthetic process"/>
    <property type="evidence" value="ECO:0007669"/>
    <property type="project" value="TreeGrafter"/>
</dbReference>
<proteinExistence type="inferred from homology"/>
<sequence>MVTNSSSGVSRLPPGPFALPIFGNAFLMACPSRYINFTEMEKDYGQVFRIYLGTQLAVGISGDAIKEALVTKAVDFAGRPSLYSAEVFSHDGKAPSVAIEDYSPRLKHLRDISFATLKFFTPDQQASIISDKLDRLIRNIHSKLGEPQDVTEQILQTVGSGFCTMSFGSRNEEDDPELKKLIEVDSEIFTMLTNGFAVDLFPWLKHFPSTSIRSLRKLCKERDEILGKIYHEHVQSNRVENPENMTDVILKAKKEAEDKGSSNEGIPLTQDRITMFMNDIFIASMNNITYIVSWALLYLIHYPEVQTTLHEELERVIGPNRLPELKDQECLHFLKATITETQRLSSHLPFVVPRKTTVDTTLQGYFIPKDTTVFPNVWSLHHNRDIWEDPEDFKPQRFLDKDGTFVPLDEGHFAPFGLGPRYCTGASMAKMMVNLMLSRLLHSFKIENPLGQEPPSLKSGGIGVALAPKPFKISFVKVNDTD</sequence>
<keyword evidence="10 13" id="KW-0408">Iron</keyword>
<dbReference type="SUPFAM" id="SSF48264">
    <property type="entry name" value="Cytochrome P450"/>
    <property type="match status" value="1"/>
</dbReference>
<organism evidence="14 15">
    <name type="scientific">Acropora cervicornis</name>
    <name type="common">Staghorn coral</name>
    <dbReference type="NCBI Taxonomy" id="6130"/>
    <lineage>
        <taxon>Eukaryota</taxon>
        <taxon>Metazoa</taxon>
        <taxon>Cnidaria</taxon>
        <taxon>Anthozoa</taxon>
        <taxon>Hexacorallia</taxon>
        <taxon>Scleractinia</taxon>
        <taxon>Astrocoeniina</taxon>
        <taxon>Acroporidae</taxon>
        <taxon>Acropora</taxon>
    </lineage>
</organism>
<dbReference type="InterPro" id="IPR002401">
    <property type="entry name" value="Cyt_P450_E_grp-I"/>
</dbReference>
<dbReference type="GO" id="GO:0042448">
    <property type="term" value="P:progesterone metabolic process"/>
    <property type="evidence" value="ECO:0007669"/>
    <property type="project" value="TreeGrafter"/>
</dbReference>
<dbReference type="InterPro" id="IPR036396">
    <property type="entry name" value="Cyt_P450_sf"/>
</dbReference>
<dbReference type="GO" id="GO:0005789">
    <property type="term" value="C:endoplasmic reticulum membrane"/>
    <property type="evidence" value="ECO:0007669"/>
    <property type="project" value="UniProtKB-SubCell"/>
</dbReference>